<dbReference type="Gene3D" id="3.80.10.10">
    <property type="entry name" value="Ribonuclease Inhibitor"/>
    <property type="match status" value="1"/>
</dbReference>
<sequence>MGRRFAKAAICAATALAMPLCMQYAVPFASELPEHAVATKSSDKETDSMQRADANDGPKEPCPTNRNTAVWWNGVYWRITNDGNDVCTLRLSGGTITGDIQTNDNVNIPWKSSQLRRSITAIEIEGDLTIKPSRGNYLFSNCTYLKTFTATQGFHLRGQQYSLFAWDVSLEHIYGMKNWDTTGTTSMESMFGSCHSLASVDVSNFDTSQVTTISQMFADCPKMTSVDVSKFDTSNVTEMYGVFHGSGFVKLDLSTFKTKKVTRMDALVYGCKDLTSINVENFDTREATNMSIMFARCPKLTVLNLWYFDTTEAMKHQRDPSIPADLQVGVEQMLPSGLKMLRLGDYTNLNASAFAEVPQDRDWVRADSMDDNYKVLSKVGKTSDLVAIASAKDRDGIYRSDKPIIKIDLTIQWANGQPPTKDTATTGQPYKVPSLNGRQNPKGKLFSKWVSSTNQFKGNLVPEGMITFDDNIANPNVTLTASWETLEKPTVKVVHTVAPQRKTPTVDLQSSASKSPKNNDEIRVWSTTGSPQQAKFDQTYTFNESENPHKWTSVNAGSISPKPGAQYELHTTEARVDPYTGNKVTSDEGITKATLPYTTVTYSNRGSTSGNPPAPVEVYTETDVYGKLEKGKITLPLLASESAGGMKNSKGVLWGWHLEPDWPWPDPYMRVPQGDYGVVTNDKNTDTNGHTDITLYPVWRTPLLPDLNGANFKINTDGTITMDGIRPNGFKRDFENEDMMVLDNDGNQWPTTLWKPVNIDTGRWSATSRQPVAPGKHKITATVTVLDHWREGGTPSDPIKVVYTTSIEKTIADNGVSSVPLTGGMPQKLAIMIAAGFAVALMLVAAVRFLRNKRQEHAR</sequence>
<protein>
    <submittedName>
        <fullName evidence="4">Surface protein</fullName>
    </submittedName>
</protein>
<feature type="compositionally biased region" description="Basic and acidic residues" evidence="1">
    <location>
        <begin position="41"/>
        <end position="59"/>
    </location>
</feature>
<dbReference type="InterPro" id="IPR005046">
    <property type="entry name" value="DUF285"/>
</dbReference>
<dbReference type="Proteomes" id="UP000242610">
    <property type="component" value="Unassembled WGS sequence"/>
</dbReference>
<reference evidence="5" key="1">
    <citation type="submission" date="2016-08" db="EMBL/GenBank/DDBJ databases">
        <authorList>
            <person name="Varghese N."/>
            <person name="Submissions Spin"/>
        </authorList>
    </citation>
    <scope>NUCLEOTIDE SEQUENCE [LARGE SCALE GENOMIC DNA]</scope>
    <source>
        <strain evidence="5">R-52791</strain>
    </source>
</reference>
<feature type="transmembrane region" description="Helical" evidence="2">
    <location>
        <begin position="829"/>
        <end position="850"/>
    </location>
</feature>
<keyword evidence="5" id="KW-1185">Reference proteome</keyword>
<evidence type="ECO:0000256" key="1">
    <source>
        <dbReference type="SAM" id="MobiDB-lite"/>
    </source>
</evidence>
<name>A0A1C4H733_9BIFI</name>
<keyword evidence="2" id="KW-1133">Transmembrane helix</keyword>
<dbReference type="STRING" id="1505727.GA0061077_1301"/>
<dbReference type="OrthoDB" id="4954224at2"/>
<dbReference type="InterPro" id="IPR011889">
    <property type="entry name" value="Liste_lipo_26"/>
</dbReference>
<keyword evidence="2" id="KW-0812">Transmembrane</keyword>
<evidence type="ECO:0000313" key="4">
    <source>
        <dbReference type="EMBL" id="SCC80655.1"/>
    </source>
</evidence>
<dbReference type="AlphaFoldDB" id="A0A1C4H733"/>
<evidence type="ECO:0000256" key="2">
    <source>
        <dbReference type="SAM" id="Phobius"/>
    </source>
</evidence>
<feature type="chain" id="PRO_5039036198" evidence="3">
    <location>
        <begin position="25"/>
        <end position="859"/>
    </location>
</feature>
<dbReference type="Pfam" id="PF03382">
    <property type="entry name" value="DUF285"/>
    <property type="match status" value="1"/>
</dbReference>
<keyword evidence="2" id="KW-0472">Membrane</keyword>
<feature type="signal peptide" evidence="3">
    <location>
        <begin position="1"/>
        <end position="24"/>
    </location>
</feature>
<feature type="compositionally biased region" description="Polar residues" evidence="1">
    <location>
        <begin position="502"/>
        <end position="516"/>
    </location>
</feature>
<dbReference type="InterPro" id="IPR032675">
    <property type="entry name" value="LRR_dom_sf"/>
</dbReference>
<dbReference type="SUPFAM" id="SSF52058">
    <property type="entry name" value="L domain-like"/>
    <property type="match status" value="1"/>
</dbReference>
<feature type="compositionally biased region" description="Polar residues" evidence="1">
    <location>
        <begin position="418"/>
        <end position="428"/>
    </location>
</feature>
<proteinExistence type="predicted"/>
<gene>
    <name evidence="4" type="ORF">GA0061077_1301</name>
</gene>
<dbReference type="EMBL" id="FMBL01000003">
    <property type="protein sequence ID" value="SCC80655.1"/>
    <property type="molecule type" value="Genomic_DNA"/>
</dbReference>
<organism evidence="4 5">
    <name type="scientific">Bifidobacterium commune</name>
    <dbReference type="NCBI Taxonomy" id="1505727"/>
    <lineage>
        <taxon>Bacteria</taxon>
        <taxon>Bacillati</taxon>
        <taxon>Actinomycetota</taxon>
        <taxon>Actinomycetes</taxon>
        <taxon>Bifidobacteriales</taxon>
        <taxon>Bifidobacteriaceae</taxon>
        <taxon>Bifidobacterium</taxon>
    </lineage>
</organism>
<feature type="region of interest" description="Disordered" evidence="1">
    <location>
        <begin position="502"/>
        <end position="530"/>
    </location>
</feature>
<accession>A0A1C4H733</accession>
<evidence type="ECO:0000313" key="5">
    <source>
        <dbReference type="Proteomes" id="UP000242610"/>
    </source>
</evidence>
<evidence type="ECO:0000256" key="3">
    <source>
        <dbReference type="SAM" id="SignalP"/>
    </source>
</evidence>
<dbReference type="RefSeq" id="WP_091848109.1">
    <property type="nucleotide sequence ID" value="NZ_FMBL01000003.1"/>
</dbReference>
<feature type="region of interest" description="Disordered" evidence="1">
    <location>
        <begin position="37"/>
        <end position="65"/>
    </location>
</feature>
<keyword evidence="3" id="KW-0732">Signal</keyword>
<dbReference type="NCBIfam" id="TIGR02167">
    <property type="entry name" value="Liste_lipo_26"/>
    <property type="match status" value="4"/>
</dbReference>
<feature type="region of interest" description="Disordered" evidence="1">
    <location>
        <begin position="418"/>
        <end position="438"/>
    </location>
</feature>